<accession>A0A2M8DPV3</accession>
<evidence type="ECO:0000313" key="3">
    <source>
        <dbReference type="EMBL" id="PJC00931.1"/>
    </source>
</evidence>
<dbReference type="Proteomes" id="UP000230136">
    <property type="component" value="Unassembled WGS sequence"/>
</dbReference>
<dbReference type="InterPro" id="IPR002560">
    <property type="entry name" value="Transposase_DDE"/>
</dbReference>
<gene>
    <name evidence="3" type="ORF">CO073_04950</name>
</gene>
<dbReference type="EMBL" id="PFSY01000229">
    <property type="protein sequence ID" value="PJC00931.1"/>
    <property type="molecule type" value="Genomic_DNA"/>
</dbReference>
<feature type="domain" description="Transposase IS204/IS1001/IS1096/IS1165 zinc-finger" evidence="2">
    <location>
        <begin position="39"/>
        <end position="83"/>
    </location>
</feature>
<dbReference type="Pfam" id="PF14690">
    <property type="entry name" value="Zn_ribbon_ISL3"/>
    <property type="match status" value="1"/>
</dbReference>
<dbReference type="InterPro" id="IPR047951">
    <property type="entry name" value="Transpos_ISL3"/>
</dbReference>
<dbReference type="PANTHER" id="PTHR33498">
    <property type="entry name" value="TRANSPOSASE FOR INSERTION SEQUENCE ELEMENT IS1557"/>
    <property type="match status" value="1"/>
</dbReference>
<dbReference type="Pfam" id="PF01610">
    <property type="entry name" value="DDE_Tnp_ISL3"/>
    <property type="match status" value="1"/>
</dbReference>
<dbReference type="InterPro" id="IPR029261">
    <property type="entry name" value="Transposase_Znf"/>
</dbReference>
<dbReference type="PANTHER" id="PTHR33498:SF1">
    <property type="entry name" value="TRANSPOSASE FOR INSERTION SEQUENCE ELEMENT IS1557"/>
    <property type="match status" value="1"/>
</dbReference>
<reference evidence="4" key="1">
    <citation type="submission" date="2017-09" db="EMBL/GenBank/DDBJ databases">
        <title>Depth-based differentiation of microbial function through sediment-hosted aquifers and enrichment of novel symbionts in the deep terrestrial subsurface.</title>
        <authorList>
            <person name="Probst A.J."/>
            <person name="Ladd B."/>
            <person name="Jarett J.K."/>
            <person name="Geller-Mcgrath D.E."/>
            <person name="Sieber C.M.K."/>
            <person name="Emerson J.B."/>
            <person name="Anantharaman K."/>
            <person name="Thomas B.C."/>
            <person name="Malmstrom R."/>
            <person name="Stieglmeier M."/>
            <person name="Klingl A."/>
            <person name="Woyke T."/>
            <person name="Ryan C.M."/>
            <person name="Banfield J.F."/>
        </authorList>
    </citation>
    <scope>NUCLEOTIDE SEQUENCE [LARGE SCALE GENOMIC DNA]</scope>
</reference>
<organism evidence="3 4">
    <name type="scientific">Candidatus Komeilibacteria bacterium CG_4_9_14_0_8_um_filter_36_9</name>
    <dbReference type="NCBI Taxonomy" id="1974473"/>
    <lineage>
        <taxon>Bacteria</taxon>
        <taxon>Candidatus Komeiliibacteriota</taxon>
    </lineage>
</organism>
<sequence length="242" mass="27890">MKKGIIKLLNLQGILVDKLEFLDEPQQIFVVCRGARRTALCPVCGANSKRVHQTSVRLIKHGVINYREVILRLKVRRFKCRQCCKVFTEKFFGIDRRRASANLMIQAMDWLRRNSFNFTGEQFHLSPGTLTRYLMHMSEANTVDWATANVTKLGIDEHSFRGKHLVITITDLSNRKLLAVLKSDTQVALTSYLQQIPNEYRLKINEVCTDLRSSYGVVTKRLLPNADLTADRFHVELQARRA</sequence>
<protein>
    <recommendedName>
        <fullName evidence="5">ISL3 family transposase</fullName>
    </recommendedName>
</protein>
<name>A0A2M8DPV3_9BACT</name>
<feature type="domain" description="Transposase IS204/IS1001/IS1096/IS1165 DDE" evidence="1">
    <location>
        <begin position="153"/>
        <end position="238"/>
    </location>
</feature>
<evidence type="ECO:0008006" key="5">
    <source>
        <dbReference type="Google" id="ProtNLM"/>
    </source>
</evidence>
<feature type="non-terminal residue" evidence="3">
    <location>
        <position position="242"/>
    </location>
</feature>
<proteinExistence type="predicted"/>
<comment type="caution">
    <text evidence="3">The sequence shown here is derived from an EMBL/GenBank/DDBJ whole genome shotgun (WGS) entry which is preliminary data.</text>
</comment>
<evidence type="ECO:0000259" key="1">
    <source>
        <dbReference type="Pfam" id="PF01610"/>
    </source>
</evidence>
<dbReference type="AlphaFoldDB" id="A0A2M8DPV3"/>
<evidence type="ECO:0000259" key="2">
    <source>
        <dbReference type="Pfam" id="PF14690"/>
    </source>
</evidence>
<evidence type="ECO:0000313" key="4">
    <source>
        <dbReference type="Proteomes" id="UP000230136"/>
    </source>
</evidence>